<dbReference type="GO" id="GO:0016126">
    <property type="term" value="P:sterol biosynthetic process"/>
    <property type="evidence" value="ECO:0007669"/>
    <property type="project" value="UniProtKB-KW"/>
</dbReference>
<keyword evidence="9" id="KW-0443">Lipid metabolism</keyword>
<evidence type="ECO:0000256" key="1">
    <source>
        <dbReference type="ARBA" id="ARBA00004477"/>
    </source>
</evidence>
<feature type="transmembrane region" description="Helical" evidence="13">
    <location>
        <begin position="113"/>
        <end position="134"/>
    </location>
</feature>
<evidence type="ECO:0000256" key="4">
    <source>
        <dbReference type="ARBA" id="ARBA00022692"/>
    </source>
</evidence>
<dbReference type="Proteomes" id="UP000803844">
    <property type="component" value="Unassembled WGS sequence"/>
</dbReference>
<dbReference type="Pfam" id="PF03694">
    <property type="entry name" value="Erg28"/>
    <property type="match status" value="1"/>
</dbReference>
<name>A0A9P5CRM5_CRYP1</name>
<sequence>MDKLLTFLPSAEDGILPYYVLVASVAAIGNSIQNLFTLHYTRRIYNGLFVPNTSIANADSVQKLTPITSAATLKDKPTAADQVTPLAARLFGVYTILAAAIRLYGAYRLNDPAWYQLCLLTYVLAASHFASEILVFKTCRVGWEHAFPLSAGFGGAVWMVLQYSNYVKA</sequence>
<keyword evidence="15" id="KW-1185">Reference proteome</keyword>
<feature type="transmembrane region" description="Helical" evidence="13">
    <location>
        <begin position="15"/>
        <end position="36"/>
    </location>
</feature>
<dbReference type="PANTHER" id="PTHR15451">
    <property type="entry name" value="ERGOSTEROL BIOSYNTHETIC PROTEIN 28-RELATED"/>
    <property type="match status" value="1"/>
</dbReference>
<comment type="caution">
    <text evidence="14">The sequence shown here is derived from an EMBL/GenBank/DDBJ whole genome shotgun (WGS) entry which is preliminary data.</text>
</comment>
<evidence type="ECO:0000256" key="3">
    <source>
        <dbReference type="ARBA" id="ARBA00022516"/>
    </source>
</evidence>
<dbReference type="GO" id="GO:0005789">
    <property type="term" value="C:endoplasmic reticulum membrane"/>
    <property type="evidence" value="ECO:0007669"/>
    <property type="project" value="UniProtKB-SubCell"/>
</dbReference>
<keyword evidence="12" id="KW-0753">Steroid metabolism</keyword>
<keyword evidence="3" id="KW-0444">Lipid biosynthesis</keyword>
<keyword evidence="11" id="KW-1207">Sterol metabolism</keyword>
<organism evidence="14 15">
    <name type="scientific">Cryphonectria parasitica (strain ATCC 38755 / EP155)</name>
    <dbReference type="NCBI Taxonomy" id="660469"/>
    <lineage>
        <taxon>Eukaryota</taxon>
        <taxon>Fungi</taxon>
        <taxon>Dikarya</taxon>
        <taxon>Ascomycota</taxon>
        <taxon>Pezizomycotina</taxon>
        <taxon>Sordariomycetes</taxon>
        <taxon>Sordariomycetidae</taxon>
        <taxon>Diaporthales</taxon>
        <taxon>Cryphonectriaceae</taxon>
        <taxon>Cryphonectria-Endothia species complex</taxon>
        <taxon>Cryphonectria</taxon>
    </lineage>
</organism>
<dbReference type="OrthoDB" id="6485510at2759"/>
<evidence type="ECO:0000313" key="14">
    <source>
        <dbReference type="EMBL" id="KAF3767255.1"/>
    </source>
</evidence>
<reference evidence="14" key="1">
    <citation type="journal article" date="2020" name="Phytopathology">
        <title>Genome sequence of the chestnut blight fungus Cryphonectria parasitica EP155: A fundamental resource for an archetypical invasive plant pathogen.</title>
        <authorList>
            <person name="Crouch J.A."/>
            <person name="Dawe A."/>
            <person name="Aerts A."/>
            <person name="Barry K."/>
            <person name="Churchill A.C.L."/>
            <person name="Grimwood J."/>
            <person name="Hillman B."/>
            <person name="Milgroom M.G."/>
            <person name="Pangilinan J."/>
            <person name="Smith M."/>
            <person name="Salamov A."/>
            <person name="Schmutz J."/>
            <person name="Yadav J."/>
            <person name="Grigoriev I.V."/>
            <person name="Nuss D."/>
        </authorList>
    </citation>
    <scope>NUCLEOTIDE SEQUENCE</scope>
    <source>
        <strain evidence="14">EP155</strain>
    </source>
</reference>
<gene>
    <name evidence="14" type="ORF">M406DRAFT_253754</name>
</gene>
<protein>
    <recommendedName>
        <fullName evidence="16">Ergosterol biosynthetic protein 28</fullName>
    </recommendedName>
</protein>
<keyword evidence="4 13" id="KW-0812">Transmembrane</keyword>
<evidence type="ECO:0000256" key="10">
    <source>
        <dbReference type="ARBA" id="ARBA00023136"/>
    </source>
</evidence>
<keyword evidence="6" id="KW-0752">Steroid biosynthesis</keyword>
<dbReference type="EMBL" id="MU032346">
    <property type="protein sequence ID" value="KAF3767255.1"/>
    <property type="molecule type" value="Genomic_DNA"/>
</dbReference>
<dbReference type="InterPro" id="IPR005352">
    <property type="entry name" value="Erg28"/>
</dbReference>
<dbReference type="AlphaFoldDB" id="A0A9P5CRM5"/>
<keyword evidence="10 13" id="KW-0472">Membrane</keyword>
<proteinExistence type="inferred from homology"/>
<feature type="transmembrane region" description="Helical" evidence="13">
    <location>
        <begin position="86"/>
        <end position="107"/>
    </location>
</feature>
<evidence type="ECO:0000256" key="2">
    <source>
        <dbReference type="ARBA" id="ARBA00005377"/>
    </source>
</evidence>
<evidence type="ECO:0000256" key="5">
    <source>
        <dbReference type="ARBA" id="ARBA00022824"/>
    </source>
</evidence>
<accession>A0A9P5CRM5</accession>
<comment type="similarity">
    <text evidence="2">Belongs to the ERG28 family.</text>
</comment>
<keyword evidence="5" id="KW-0256">Endoplasmic reticulum</keyword>
<keyword evidence="7 13" id="KW-1133">Transmembrane helix</keyword>
<dbReference type="RefSeq" id="XP_040778216.1">
    <property type="nucleotide sequence ID" value="XM_040916919.1"/>
</dbReference>
<dbReference type="GeneID" id="63834048"/>
<evidence type="ECO:0000313" key="15">
    <source>
        <dbReference type="Proteomes" id="UP000803844"/>
    </source>
</evidence>
<dbReference type="PANTHER" id="PTHR15451:SF19">
    <property type="entry name" value="ERGOSTEROL BIOSYNTHETIC PROTEIN 28 HOMOLOG"/>
    <property type="match status" value="1"/>
</dbReference>
<evidence type="ECO:0000256" key="13">
    <source>
        <dbReference type="SAM" id="Phobius"/>
    </source>
</evidence>
<dbReference type="GO" id="GO:0030674">
    <property type="term" value="F:protein-macromolecule adaptor activity"/>
    <property type="evidence" value="ECO:0007669"/>
    <property type="project" value="TreeGrafter"/>
</dbReference>
<evidence type="ECO:0008006" key="16">
    <source>
        <dbReference type="Google" id="ProtNLM"/>
    </source>
</evidence>
<evidence type="ECO:0000256" key="6">
    <source>
        <dbReference type="ARBA" id="ARBA00022955"/>
    </source>
</evidence>
<evidence type="ECO:0000256" key="9">
    <source>
        <dbReference type="ARBA" id="ARBA00023098"/>
    </source>
</evidence>
<comment type="subcellular location">
    <subcellularLocation>
        <location evidence="1">Endoplasmic reticulum membrane</location>
        <topology evidence="1">Multi-pass membrane protein</topology>
    </subcellularLocation>
</comment>
<evidence type="ECO:0000256" key="12">
    <source>
        <dbReference type="ARBA" id="ARBA00023221"/>
    </source>
</evidence>
<keyword evidence="8" id="KW-0756">Sterol biosynthesis</keyword>
<feature type="transmembrane region" description="Helical" evidence="13">
    <location>
        <begin position="146"/>
        <end position="164"/>
    </location>
</feature>
<evidence type="ECO:0000256" key="11">
    <source>
        <dbReference type="ARBA" id="ARBA00023166"/>
    </source>
</evidence>
<evidence type="ECO:0000256" key="8">
    <source>
        <dbReference type="ARBA" id="ARBA00023011"/>
    </source>
</evidence>
<evidence type="ECO:0000256" key="7">
    <source>
        <dbReference type="ARBA" id="ARBA00022989"/>
    </source>
</evidence>